<evidence type="ECO:0000256" key="2">
    <source>
        <dbReference type="ARBA" id="ARBA00006991"/>
    </source>
</evidence>
<dbReference type="GO" id="GO:0003677">
    <property type="term" value="F:DNA binding"/>
    <property type="evidence" value="ECO:0007669"/>
    <property type="project" value="UniProtKB-KW"/>
</dbReference>
<gene>
    <name evidence="14" type="ORF">UPYG_G00347910</name>
</gene>
<keyword evidence="15" id="KW-1185">Reference proteome</keyword>
<dbReference type="SUPFAM" id="SSF57667">
    <property type="entry name" value="beta-beta-alpha zinc fingers"/>
    <property type="match status" value="5"/>
</dbReference>
<evidence type="ECO:0000259" key="13">
    <source>
        <dbReference type="PROSITE" id="PS50157"/>
    </source>
</evidence>
<feature type="region of interest" description="Disordered" evidence="12">
    <location>
        <begin position="617"/>
        <end position="642"/>
    </location>
</feature>
<comment type="similarity">
    <text evidence="2">Belongs to the krueppel C2H2-type zinc-finger protein family.</text>
</comment>
<dbReference type="GO" id="GO:0008270">
    <property type="term" value="F:zinc ion binding"/>
    <property type="evidence" value="ECO:0007669"/>
    <property type="project" value="UniProtKB-KW"/>
</dbReference>
<feature type="domain" description="C2H2-type" evidence="13">
    <location>
        <begin position="562"/>
        <end position="589"/>
    </location>
</feature>
<dbReference type="FunFam" id="3.30.160.60:FF:000690">
    <property type="entry name" value="Zinc finger protein 354C"/>
    <property type="match status" value="1"/>
</dbReference>
<evidence type="ECO:0000256" key="12">
    <source>
        <dbReference type="SAM" id="MobiDB-lite"/>
    </source>
</evidence>
<keyword evidence="4" id="KW-0677">Repeat</keyword>
<comment type="caution">
    <text evidence="14">The sequence shown here is derived from an EMBL/GenBank/DDBJ whole genome shotgun (WGS) entry which is preliminary data.</text>
</comment>
<dbReference type="FunFam" id="3.30.160.60:FF:000478">
    <property type="entry name" value="Zinc finger protein 133"/>
    <property type="match status" value="1"/>
</dbReference>
<evidence type="ECO:0000313" key="15">
    <source>
        <dbReference type="Proteomes" id="UP001557470"/>
    </source>
</evidence>
<dbReference type="FunFam" id="3.30.160.60:FF:000322">
    <property type="entry name" value="GDNF-inducible zinc finger protein 1"/>
    <property type="match status" value="2"/>
</dbReference>
<sequence length="642" mass="73197">MDLPASEKGLPLSSLRLLVSPLRLMSAFMWRVAHQGNVTQYGKLVEFVTLVTEMVPELLSYRQRAQLILGLRAKLVLELCRCGSASDHLTIPAHLEIIHTLTEKSSEKESLGDEYEASDSNFVELVQILLNDPLEKEQFFKEVFPIHYGPQYDTALHRLLLEFLSRLEELLPVPDLTQTTTWLDAAPSVLEEWEHTLCDPEQLKTVLQHHQNCGNLSNSNLSNWSADTILSTLTLPPKIRLFNDNEKSCIDGVDYGMEDCDDEDNNAILYEGPEMCSEEPQTLEGRSTPEISNVVTSVPSDELKKDHFLTVVVNGDKPSQALTCTLRPFLNSEVANVHEDIKTNRVEKASKERGRKRKKFRKGDKKRVVWSNKNRLIRNVEKKKLISPSPKKLYTCECGKAYKKASLLILHKGVHTMPYLCDQCPKRYATPGALKKHQVCHTEVWSEKPFTCESCDRQYRTAYDLKIHARSHTGERRHACPFCEKKFTQQCALVRHRKMHTGEKNYLCSVCGKAFLTAAELRLHTRTHTGENPYSCKQCGKGFKASSQLTVHVRSHTGERPYHCTECTKSFSTSDSLRSHTYTHTGEKPHQCSECGKTFTQRGNLVGHIRRVHKSELNVQKQSKRKTDKKLRKKDLPSKETS</sequence>
<dbReference type="InterPro" id="IPR029400">
    <property type="entry name" value="TINF2_N"/>
</dbReference>
<protein>
    <recommendedName>
        <fullName evidence="13">C2H2-type domain-containing protein</fullName>
    </recommendedName>
</protein>
<dbReference type="Pfam" id="PF14973">
    <property type="entry name" value="TINF2_N"/>
    <property type="match status" value="1"/>
</dbReference>
<name>A0ABD0W2D0_UMBPY</name>
<dbReference type="Pfam" id="PF00096">
    <property type="entry name" value="zf-C2H2"/>
    <property type="match status" value="5"/>
</dbReference>
<feature type="domain" description="C2H2-type" evidence="13">
    <location>
        <begin position="534"/>
        <end position="561"/>
    </location>
</feature>
<dbReference type="GO" id="GO:0005634">
    <property type="term" value="C:nucleus"/>
    <property type="evidence" value="ECO:0007669"/>
    <property type="project" value="UniProtKB-SubCell"/>
</dbReference>
<dbReference type="PROSITE" id="PS00028">
    <property type="entry name" value="ZINC_FINGER_C2H2_1"/>
    <property type="match status" value="7"/>
</dbReference>
<comment type="subcellular location">
    <subcellularLocation>
        <location evidence="1">Nucleus</location>
    </subcellularLocation>
</comment>
<evidence type="ECO:0000256" key="8">
    <source>
        <dbReference type="ARBA" id="ARBA00023125"/>
    </source>
</evidence>
<dbReference type="Proteomes" id="UP001557470">
    <property type="component" value="Unassembled WGS sequence"/>
</dbReference>
<keyword evidence="3" id="KW-0479">Metal-binding</keyword>
<dbReference type="InterPro" id="IPR013087">
    <property type="entry name" value="Znf_C2H2_type"/>
</dbReference>
<dbReference type="FunFam" id="3.30.160.60:FF:001437">
    <property type="entry name" value="Zinc finger protein 594"/>
    <property type="match status" value="1"/>
</dbReference>
<reference evidence="14 15" key="1">
    <citation type="submission" date="2024-06" db="EMBL/GenBank/DDBJ databases">
        <authorList>
            <person name="Pan Q."/>
            <person name="Wen M."/>
            <person name="Jouanno E."/>
            <person name="Zahm M."/>
            <person name="Klopp C."/>
            <person name="Cabau C."/>
            <person name="Louis A."/>
            <person name="Berthelot C."/>
            <person name="Parey E."/>
            <person name="Roest Crollius H."/>
            <person name="Montfort J."/>
            <person name="Robinson-Rechavi M."/>
            <person name="Bouchez O."/>
            <person name="Lampietro C."/>
            <person name="Lopez Roques C."/>
            <person name="Donnadieu C."/>
            <person name="Postlethwait J."/>
            <person name="Bobe J."/>
            <person name="Verreycken H."/>
            <person name="Guiguen Y."/>
        </authorList>
    </citation>
    <scope>NUCLEOTIDE SEQUENCE [LARGE SCALE GENOMIC DNA]</scope>
    <source>
        <strain evidence="14">Up_M1</strain>
        <tissue evidence="14">Testis</tissue>
    </source>
</reference>
<dbReference type="Gene3D" id="3.30.160.60">
    <property type="entry name" value="Classic Zinc Finger"/>
    <property type="match status" value="7"/>
</dbReference>
<keyword evidence="9" id="KW-0804">Transcription</keyword>
<accession>A0ABD0W2D0</accession>
<feature type="compositionally biased region" description="Basic residues" evidence="12">
    <location>
        <begin position="622"/>
        <end position="633"/>
    </location>
</feature>
<keyword evidence="8" id="KW-0238">DNA-binding</keyword>
<evidence type="ECO:0000313" key="14">
    <source>
        <dbReference type="EMBL" id="KAL0962975.1"/>
    </source>
</evidence>
<evidence type="ECO:0000256" key="5">
    <source>
        <dbReference type="ARBA" id="ARBA00022771"/>
    </source>
</evidence>
<feature type="domain" description="C2H2-type" evidence="13">
    <location>
        <begin position="506"/>
        <end position="533"/>
    </location>
</feature>
<dbReference type="AlphaFoldDB" id="A0ABD0W2D0"/>
<dbReference type="CDD" id="cd11657">
    <property type="entry name" value="TIN2_N"/>
    <property type="match status" value="1"/>
</dbReference>
<evidence type="ECO:0000256" key="4">
    <source>
        <dbReference type="ARBA" id="ARBA00022737"/>
    </source>
</evidence>
<evidence type="ECO:0000256" key="7">
    <source>
        <dbReference type="ARBA" id="ARBA00023015"/>
    </source>
</evidence>
<feature type="domain" description="C2H2-type" evidence="13">
    <location>
        <begin position="419"/>
        <end position="442"/>
    </location>
</feature>
<feature type="domain" description="C2H2-type" evidence="13">
    <location>
        <begin position="590"/>
        <end position="618"/>
    </location>
</feature>
<dbReference type="FunFam" id="3.30.160.60:FF:002343">
    <property type="entry name" value="Zinc finger protein 33A"/>
    <property type="match status" value="2"/>
</dbReference>
<keyword evidence="5 11" id="KW-0863">Zinc-finger</keyword>
<dbReference type="PROSITE" id="PS50157">
    <property type="entry name" value="ZINC_FINGER_C2H2_2"/>
    <property type="match status" value="7"/>
</dbReference>
<evidence type="ECO:0000256" key="1">
    <source>
        <dbReference type="ARBA" id="ARBA00004123"/>
    </source>
</evidence>
<dbReference type="SMART" id="SM00355">
    <property type="entry name" value="ZnF_C2H2"/>
    <property type="match status" value="8"/>
</dbReference>
<evidence type="ECO:0000256" key="6">
    <source>
        <dbReference type="ARBA" id="ARBA00022833"/>
    </source>
</evidence>
<keyword evidence="6" id="KW-0862">Zinc</keyword>
<keyword evidence="10" id="KW-0539">Nucleus</keyword>
<evidence type="ECO:0000256" key="3">
    <source>
        <dbReference type="ARBA" id="ARBA00022723"/>
    </source>
</evidence>
<feature type="domain" description="C2H2-type" evidence="13">
    <location>
        <begin position="450"/>
        <end position="477"/>
    </location>
</feature>
<dbReference type="EMBL" id="JAGEUA010000011">
    <property type="protein sequence ID" value="KAL0962975.1"/>
    <property type="molecule type" value="Genomic_DNA"/>
</dbReference>
<dbReference type="PANTHER" id="PTHR23235">
    <property type="entry name" value="KRUEPPEL-LIKE TRANSCRIPTION FACTOR"/>
    <property type="match status" value="1"/>
</dbReference>
<keyword evidence="7" id="KW-0805">Transcription regulation</keyword>
<evidence type="ECO:0000256" key="10">
    <source>
        <dbReference type="ARBA" id="ARBA00023242"/>
    </source>
</evidence>
<evidence type="ECO:0000256" key="9">
    <source>
        <dbReference type="ARBA" id="ARBA00023163"/>
    </source>
</evidence>
<dbReference type="InterPro" id="IPR036236">
    <property type="entry name" value="Znf_C2H2_sf"/>
</dbReference>
<feature type="domain" description="C2H2-type" evidence="13">
    <location>
        <begin position="478"/>
        <end position="505"/>
    </location>
</feature>
<proteinExistence type="inferred from homology"/>
<dbReference type="Pfam" id="PF13912">
    <property type="entry name" value="zf-C2H2_6"/>
    <property type="match status" value="1"/>
</dbReference>
<organism evidence="14 15">
    <name type="scientific">Umbra pygmaea</name>
    <name type="common">Eastern mudminnow</name>
    <dbReference type="NCBI Taxonomy" id="75934"/>
    <lineage>
        <taxon>Eukaryota</taxon>
        <taxon>Metazoa</taxon>
        <taxon>Chordata</taxon>
        <taxon>Craniata</taxon>
        <taxon>Vertebrata</taxon>
        <taxon>Euteleostomi</taxon>
        <taxon>Actinopterygii</taxon>
        <taxon>Neopterygii</taxon>
        <taxon>Teleostei</taxon>
        <taxon>Protacanthopterygii</taxon>
        <taxon>Esociformes</taxon>
        <taxon>Umbridae</taxon>
        <taxon>Umbra</taxon>
    </lineage>
</organism>
<evidence type="ECO:0000256" key="11">
    <source>
        <dbReference type="PROSITE-ProRule" id="PRU00042"/>
    </source>
</evidence>